<reference evidence="13" key="2">
    <citation type="submission" date="2021-04" db="EMBL/GenBank/DDBJ databases">
        <authorList>
            <person name="Gilroy R."/>
        </authorList>
    </citation>
    <scope>NUCLEOTIDE SEQUENCE</scope>
    <source>
        <strain evidence="13">ChiSxjej5B17-1746</strain>
    </source>
</reference>
<proteinExistence type="inferred from homology"/>
<name>A0A9D1R053_9BACT</name>
<keyword evidence="5 10" id="KW-0489">Methyltransferase</keyword>
<dbReference type="Gene3D" id="3.40.1280.10">
    <property type="match status" value="1"/>
</dbReference>
<comment type="subcellular location">
    <subcellularLocation>
        <location evidence="1 10">Cytoplasm</location>
    </subcellularLocation>
</comment>
<feature type="domain" description="Ribosomal RNA small subunit methyltransferase E methyltransferase" evidence="11">
    <location>
        <begin position="89"/>
        <end position="250"/>
    </location>
</feature>
<dbReference type="Proteomes" id="UP000824264">
    <property type="component" value="Unassembled WGS sequence"/>
</dbReference>
<evidence type="ECO:0000256" key="1">
    <source>
        <dbReference type="ARBA" id="ARBA00004496"/>
    </source>
</evidence>
<evidence type="ECO:0000256" key="3">
    <source>
        <dbReference type="ARBA" id="ARBA00022490"/>
    </source>
</evidence>
<evidence type="ECO:0000256" key="6">
    <source>
        <dbReference type="ARBA" id="ARBA00022679"/>
    </source>
</evidence>
<dbReference type="AlphaFoldDB" id="A0A9D1R053"/>
<dbReference type="NCBIfam" id="TIGR00046">
    <property type="entry name" value="RsmE family RNA methyltransferase"/>
    <property type="match status" value="1"/>
</dbReference>
<dbReference type="Pfam" id="PF20260">
    <property type="entry name" value="PUA_4"/>
    <property type="match status" value="1"/>
</dbReference>
<dbReference type="GO" id="GO:0070042">
    <property type="term" value="F:rRNA (uridine-N3-)-methyltransferase activity"/>
    <property type="evidence" value="ECO:0007669"/>
    <property type="project" value="TreeGrafter"/>
</dbReference>
<evidence type="ECO:0000256" key="10">
    <source>
        <dbReference type="PIRNR" id="PIRNR015601"/>
    </source>
</evidence>
<feature type="domain" description="Ribosomal RNA small subunit methyltransferase E PUA-like" evidence="12">
    <location>
        <begin position="32"/>
        <end position="71"/>
    </location>
</feature>
<dbReference type="InterPro" id="IPR046887">
    <property type="entry name" value="RsmE_PUA-like"/>
</dbReference>
<dbReference type="CDD" id="cd18084">
    <property type="entry name" value="RsmE-like"/>
    <property type="match status" value="1"/>
</dbReference>
<dbReference type="PANTHER" id="PTHR30027">
    <property type="entry name" value="RIBOSOMAL RNA SMALL SUBUNIT METHYLTRANSFERASE E"/>
    <property type="match status" value="1"/>
</dbReference>
<comment type="caution">
    <text evidence="13">The sequence shown here is derived from an EMBL/GenBank/DDBJ whole genome shotgun (WGS) entry which is preliminary data.</text>
</comment>
<keyword evidence="4 10" id="KW-0698">rRNA processing</keyword>
<dbReference type="Pfam" id="PF04452">
    <property type="entry name" value="Methyltrans_RNA"/>
    <property type="match status" value="1"/>
</dbReference>
<comment type="catalytic activity">
    <reaction evidence="9 10">
        <text>uridine(1498) in 16S rRNA + S-adenosyl-L-methionine = N(3)-methyluridine(1498) in 16S rRNA + S-adenosyl-L-homocysteine + H(+)</text>
        <dbReference type="Rhea" id="RHEA:42920"/>
        <dbReference type="Rhea" id="RHEA-COMP:10283"/>
        <dbReference type="Rhea" id="RHEA-COMP:10284"/>
        <dbReference type="ChEBI" id="CHEBI:15378"/>
        <dbReference type="ChEBI" id="CHEBI:57856"/>
        <dbReference type="ChEBI" id="CHEBI:59789"/>
        <dbReference type="ChEBI" id="CHEBI:65315"/>
        <dbReference type="ChEBI" id="CHEBI:74502"/>
        <dbReference type="EC" id="2.1.1.193"/>
    </reaction>
</comment>
<protein>
    <recommendedName>
        <fullName evidence="10">Ribosomal RNA small subunit methyltransferase E</fullName>
        <ecNumber evidence="10">2.1.1.193</ecNumber>
    </recommendedName>
</protein>
<dbReference type="PANTHER" id="PTHR30027:SF3">
    <property type="entry name" value="16S RRNA (URACIL(1498)-N(3))-METHYLTRANSFERASE"/>
    <property type="match status" value="1"/>
</dbReference>
<evidence type="ECO:0000259" key="12">
    <source>
        <dbReference type="Pfam" id="PF20260"/>
    </source>
</evidence>
<evidence type="ECO:0000256" key="5">
    <source>
        <dbReference type="ARBA" id="ARBA00022603"/>
    </source>
</evidence>
<dbReference type="InterPro" id="IPR006700">
    <property type="entry name" value="RsmE"/>
</dbReference>
<accession>A0A9D1R053</accession>
<evidence type="ECO:0000256" key="9">
    <source>
        <dbReference type="ARBA" id="ARBA00047944"/>
    </source>
</evidence>
<gene>
    <name evidence="13" type="ORF">H9874_04930</name>
</gene>
<evidence type="ECO:0000256" key="7">
    <source>
        <dbReference type="ARBA" id="ARBA00022691"/>
    </source>
</evidence>
<keyword evidence="7 10" id="KW-0949">S-adenosyl-L-methionine</keyword>
<comment type="function">
    <text evidence="8 10">Specifically methylates the N3 position of the uracil ring of uridine 1498 (m3U1498) in 16S rRNA. Acts on the fully assembled 30S ribosomal subunit.</text>
</comment>
<reference evidence="13" key="1">
    <citation type="journal article" date="2021" name="PeerJ">
        <title>Extensive microbial diversity within the chicken gut microbiome revealed by metagenomics and culture.</title>
        <authorList>
            <person name="Gilroy R."/>
            <person name="Ravi A."/>
            <person name="Getino M."/>
            <person name="Pursley I."/>
            <person name="Horton D.L."/>
            <person name="Alikhan N.F."/>
            <person name="Baker D."/>
            <person name="Gharbi K."/>
            <person name="Hall N."/>
            <person name="Watson M."/>
            <person name="Adriaenssens E.M."/>
            <person name="Foster-Nyarko E."/>
            <person name="Jarju S."/>
            <person name="Secka A."/>
            <person name="Antonio M."/>
            <person name="Oren A."/>
            <person name="Chaudhuri R.R."/>
            <person name="La Ragione R."/>
            <person name="Hildebrand F."/>
            <person name="Pallen M.J."/>
        </authorList>
    </citation>
    <scope>NUCLEOTIDE SEQUENCE</scope>
    <source>
        <strain evidence="13">ChiSxjej5B17-1746</strain>
    </source>
</reference>
<evidence type="ECO:0000313" key="14">
    <source>
        <dbReference type="Proteomes" id="UP000824264"/>
    </source>
</evidence>
<evidence type="ECO:0000259" key="11">
    <source>
        <dbReference type="Pfam" id="PF04452"/>
    </source>
</evidence>
<sequence>MDLKDIPAPPDWSDARTFFLEPEQWREPYELDVAESHHLTRVLRIREGEEVRVLDGKGREGRFRVAPYKKNAKTVLLEFVDEWSYPEPESKVILAAGWTKAARRGWILEKAVEFEASGIWLWQAERSQFPVPSDIKESWHGQLVAGAKQCRNPWLPELRTLPGGVEELIALAEESGCEHRHVLVESGHKSVMALTPETLGQPGRTLCVVGPEGGFTEREVSRLAEAGFLPATLGERVLRWETAAVLCLGLHWWKRQLDRKL</sequence>
<dbReference type="InterPro" id="IPR046886">
    <property type="entry name" value="RsmE_MTase_dom"/>
</dbReference>
<dbReference type="InterPro" id="IPR029026">
    <property type="entry name" value="tRNA_m1G_MTases_N"/>
</dbReference>
<keyword evidence="3 10" id="KW-0963">Cytoplasm</keyword>
<evidence type="ECO:0000256" key="4">
    <source>
        <dbReference type="ARBA" id="ARBA00022552"/>
    </source>
</evidence>
<dbReference type="NCBIfam" id="NF008703">
    <property type="entry name" value="PRK11713.6-2"/>
    <property type="match status" value="1"/>
</dbReference>
<dbReference type="GO" id="GO:0070475">
    <property type="term" value="P:rRNA base methylation"/>
    <property type="evidence" value="ECO:0007669"/>
    <property type="project" value="TreeGrafter"/>
</dbReference>
<evidence type="ECO:0000313" key="13">
    <source>
        <dbReference type="EMBL" id="HIW78474.1"/>
    </source>
</evidence>
<dbReference type="PIRSF" id="PIRSF015601">
    <property type="entry name" value="MTase_slr0722"/>
    <property type="match status" value="1"/>
</dbReference>
<comment type="similarity">
    <text evidence="2 10">Belongs to the RNA methyltransferase RsmE family.</text>
</comment>
<dbReference type="SUPFAM" id="SSF75217">
    <property type="entry name" value="alpha/beta knot"/>
    <property type="match status" value="1"/>
</dbReference>
<dbReference type="InterPro" id="IPR029028">
    <property type="entry name" value="Alpha/beta_knot_MTases"/>
</dbReference>
<dbReference type="EMBL" id="DXGI01000176">
    <property type="protein sequence ID" value="HIW78474.1"/>
    <property type="molecule type" value="Genomic_DNA"/>
</dbReference>
<dbReference type="EC" id="2.1.1.193" evidence="10"/>
<dbReference type="GO" id="GO:0005737">
    <property type="term" value="C:cytoplasm"/>
    <property type="evidence" value="ECO:0007669"/>
    <property type="project" value="UniProtKB-SubCell"/>
</dbReference>
<organism evidence="13 14">
    <name type="scientific">Candidatus Bilophila faecipullorum</name>
    <dbReference type="NCBI Taxonomy" id="2838482"/>
    <lineage>
        <taxon>Bacteria</taxon>
        <taxon>Pseudomonadati</taxon>
        <taxon>Thermodesulfobacteriota</taxon>
        <taxon>Desulfovibrionia</taxon>
        <taxon>Desulfovibrionales</taxon>
        <taxon>Desulfovibrionaceae</taxon>
        <taxon>Bilophila</taxon>
    </lineage>
</organism>
<dbReference type="SUPFAM" id="SSF88697">
    <property type="entry name" value="PUA domain-like"/>
    <property type="match status" value="1"/>
</dbReference>
<evidence type="ECO:0000256" key="8">
    <source>
        <dbReference type="ARBA" id="ARBA00025699"/>
    </source>
</evidence>
<evidence type="ECO:0000256" key="2">
    <source>
        <dbReference type="ARBA" id="ARBA00005528"/>
    </source>
</evidence>
<dbReference type="InterPro" id="IPR015947">
    <property type="entry name" value="PUA-like_sf"/>
</dbReference>
<keyword evidence="6 10" id="KW-0808">Transferase</keyword>